<dbReference type="SMART" id="SM00342">
    <property type="entry name" value="HTH_ARAC"/>
    <property type="match status" value="1"/>
</dbReference>
<dbReference type="EMBL" id="BAAAOQ010000022">
    <property type="protein sequence ID" value="GAA2202098.1"/>
    <property type="molecule type" value="Genomic_DNA"/>
</dbReference>
<evidence type="ECO:0000256" key="2">
    <source>
        <dbReference type="ARBA" id="ARBA00023125"/>
    </source>
</evidence>
<dbReference type="PROSITE" id="PS00041">
    <property type="entry name" value="HTH_ARAC_FAMILY_1"/>
    <property type="match status" value="1"/>
</dbReference>
<evidence type="ECO:0000256" key="1">
    <source>
        <dbReference type="ARBA" id="ARBA00023015"/>
    </source>
</evidence>
<dbReference type="Pfam" id="PF14525">
    <property type="entry name" value="AraC_binding_2"/>
    <property type="match status" value="1"/>
</dbReference>
<dbReference type="PROSITE" id="PS01124">
    <property type="entry name" value="HTH_ARAC_FAMILY_2"/>
    <property type="match status" value="1"/>
</dbReference>
<proteinExistence type="predicted"/>
<evidence type="ECO:0000313" key="6">
    <source>
        <dbReference type="Proteomes" id="UP001501391"/>
    </source>
</evidence>
<dbReference type="SUPFAM" id="SSF46689">
    <property type="entry name" value="Homeodomain-like"/>
    <property type="match status" value="1"/>
</dbReference>
<dbReference type="InterPro" id="IPR018060">
    <property type="entry name" value="HTH_AraC"/>
</dbReference>
<dbReference type="InterPro" id="IPR018062">
    <property type="entry name" value="HTH_AraC-typ_CS"/>
</dbReference>
<keyword evidence="2" id="KW-0238">DNA-binding</keyword>
<evidence type="ECO:0000313" key="5">
    <source>
        <dbReference type="EMBL" id="GAA2202098.1"/>
    </source>
</evidence>
<dbReference type="Gene3D" id="1.10.10.60">
    <property type="entry name" value="Homeodomain-like"/>
    <property type="match status" value="1"/>
</dbReference>
<dbReference type="PANTHER" id="PTHR43280">
    <property type="entry name" value="ARAC-FAMILY TRANSCRIPTIONAL REGULATOR"/>
    <property type="match status" value="1"/>
</dbReference>
<keyword evidence="6" id="KW-1185">Reference proteome</keyword>
<evidence type="ECO:0000256" key="3">
    <source>
        <dbReference type="ARBA" id="ARBA00023163"/>
    </source>
</evidence>
<dbReference type="InterPro" id="IPR035418">
    <property type="entry name" value="AraC-bd_2"/>
</dbReference>
<sequence length="334" mass="36992">MIGMEFRTDDVPADERFDRWRELIDRTRANDTTSPHAADFRAEMRVLELGLITVWRTSFSPAHFRRNARRIRRGDAEYYHLSLLTEGGLTQVQERGTSATIGPRGLLVDSSWQACEALAHATRLPADGRPGTVAGVGVDLPRALLPLPARQVEGLLGRGLSVRNGPGALLAEFLLGLDRQAVALRPADAPRLGEVTLGLVSASFAHALDTEDVLPAETRHEVLARQVRAFIQQHLRDVQLTPGTVAAAHHISLSHLHRVFGEQSPGDTVAAWIRSQRLERIRADLADPSLRTRPIHVLAARWGMPRASQFTRAFRAAYGISPRDYRHQALSGRR</sequence>
<dbReference type="PANTHER" id="PTHR43280:SF31">
    <property type="entry name" value="TRANSCRIPTIONAL REGULATORY PROTEIN"/>
    <property type="match status" value="1"/>
</dbReference>
<comment type="caution">
    <text evidence="5">The sequence shown here is derived from an EMBL/GenBank/DDBJ whole genome shotgun (WGS) entry which is preliminary data.</text>
</comment>
<feature type="domain" description="HTH araC/xylS-type" evidence="4">
    <location>
        <begin position="225"/>
        <end position="328"/>
    </location>
</feature>
<dbReference type="Pfam" id="PF12833">
    <property type="entry name" value="HTH_18"/>
    <property type="match status" value="1"/>
</dbReference>
<keyword evidence="1" id="KW-0805">Transcription regulation</keyword>
<dbReference type="RefSeq" id="WP_086701237.1">
    <property type="nucleotide sequence ID" value="NZ_BAAAOQ010000022.1"/>
</dbReference>
<name>A0ABP5NVB6_9ACTN</name>
<organism evidence="5 6">
    <name type="scientific">Streptomyces bangladeshensis</name>
    <dbReference type="NCBI Taxonomy" id="295352"/>
    <lineage>
        <taxon>Bacteria</taxon>
        <taxon>Bacillati</taxon>
        <taxon>Actinomycetota</taxon>
        <taxon>Actinomycetes</taxon>
        <taxon>Kitasatosporales</taxon>
        <taxon>Streptomycetaceae</taxon>
        <taxon>Streptomyces</taxon>
    </lineage>
</organism>
<accession>A0ABP5NVB6</accession>
<protein>
    <submittedName>
        <fullName evidence="5">Helix-turn-helix domain-containing protein</fullName>
    </submittedName>
</protein>
<gene>
    <name evidence="5" type="ORF">GCM10009787_59760</name>
</gene>
<evidence type="ECO:0000259" key="4">
    <source>
        <dbReference type="PROSITE" id="PS01124"/>
    </source>
</evidence>
<reference evidence="6" key="1">
    <citation type="journal article" date="2019" name="Int. J. Syst. Evol. Microbiol.">
        <title>The Global Catalogue of Microorganisms (GCM) 10K type strain sequencing project: providing services to taxonomists for standard genome sequencing and annotation.</title>
        <authorList>
            <consortium name="The Broad Institute Genomics Platform"/>
            <consortium name="The Broad Institute Genome Sequencing Center for Infectious Disease"/>
            <person name="Wu L."/>
            <person name="Ma J."/>
        </authorList>
    </citation>
    <scope>NUCLEOTIDE SEQUENCE [LARGE SCALE GENOMIC DNA]</scope>
    <source>
        <strain evidence="6">JCM 14924</strain>
    </source>
</reference>
<dbReference type="InterPro" id="IPR009057">
    <property type="entry name" value="Homeodomain-like_sf"/>
</dbReference>
<dbReference type="Proteomes" id="UP001501391">
    <property type="component" value="Unassembled WGS sequence"/>
</dbReference>
<keyword evidence="3" id="KW-0804">Transcription</keyword>